<comment type="caution">
    <text evidence="2">The sequence shown here is derived from an EMBL/GenBank/DDBJ whole genome shotgun (WGS) entry which is preliminary data.</text>
</comment>
<dbReference type="EMBL" id="MLCO01000054">
    <property type="protein sequence ID" value="ONG56056.1"/>
    <property type="molecule type" value="Genomic_DNA"/>
</dbReference>
<dbReference type="Pfam" id="PF03466">
    <property type="entry name" value="LysR_substrate"/>
    <property type="match status" value="1"/>
</dbReference>
<dbReference type="SUPFAM" id="SSF53850">
    <property type="entry name" value="Periplasmic binding protein-like II"/>
    <property type="match status" value="1"/>
</dbReference>
<sequence length="94" mass="9878">MICEDGMLTRSAMLAGLGVALSRPMLLQQELRDGSLVQLSERGIGNGEDYYLCLRQDGETGAPVRHLAAWLRAAAQERGAAGSGSRKADSGSSA</sequence>
<dbReference type="AlphaFoldDB" id="A0A1V2H5J7"/>
<dbReference type="Gene3D" id="3.40.190.10">
    <property type="entry name" value="Periplasmic binding protein-like II"/>
    <property type="match status" value="2"/>
</dbReference>
<keyword evidence="3" id="KW-1185">Reference proteome</keyword>
<evidence type="ECO:0000313" key="3">
    <source>
        <dbReference type="Proteomes" id="UP000188879"/>
    </source>
</evidence>
<proteinExistence type="predicted"/>
<reference evidence="2 3" key="1">
    <citation type="submission" date="2016-10" db="EMBL/GenBank/DDBJ databases">
        <title>Draft Genome sequence of Roseomonas sp. strain M3.</title>
        <authorList>
            <person name="Subhash Y."/>
            <person name="Lee S."/>
        </authorList>
    </citation>
    <scope>NUCLEOTIDE SEQUENCE [LARGE SCALE GENOMIC DNA]</scope>
    <source>
        <strain evidence="2 3">M3</strain>
    </source>
</reference>
<accession>A0A1V2H5J7</accession>
<dbReference type="RefSeq" id="WP_076956644.1">
    <property type="nucleotide sequence ID" value="NZ_MLCO01000054.1"/>
</dbReference>
<name>A0A1V2H5J7_9PROT</name>
<protein>
    <recommendedName>
        <fullName evidence="1">LysR substrate-binding domain-containing protein</fullName>
    </recommendedName>
</protein>
<dbReference type="InterPro" id="IPR005119">
    <property type="entry name" value="LysR_subst-bd"/>
</dbReference>
<feature type="domain" description="LysR substrate-binding" evidence="1">
    <location>
        <begin position="3"/>
        <end position="75"/>
    </location>
</feature>
<dbReference type="Proteomes" id="UP000188879">
    <property type="component" value="Unassembled WGS sequence"/>
</dbReference>
<evidence type="ECO:0000313" key="2">
    <source>
        <dbReference type="EMBL" id="ONG56056.1"/>
    </source>
</evidence>
<gene>
    <name evidence="2" type="ORF">BKE38_06920</name>
</gene>
<organism evidence="2 3">
    <name type="scientific">Teichococcus deserti</name>
    <dbReference type="NCBI Taxonomy" id="1817963"/>
    <lineage>
        <taxon>Bacteria</taxon>
        <taxon>Pseudomonadati</taxon>
        <taxon>Pseudomonadota</taxon>
        <taxon>Alphaproteobacteria</taxon>
        <taxon>Acetobacterales</taxon>
        <taxon>Roseomonadaceae</taxon>
        <taxon>Roseomonas</taxon>
    </lineage>
</organism>
<evidence type="ECO:0000259" key="1">
    <source>
        <dbReference type="Pfam" id="PF03466"/>
    </source>
</evidence>